<evidence type="ECO:0000313" key="3">
    <source>
        <dbReference type="Proteomes" id="UP000274756"/>
    </source>
</evidence>
<evidence type="ECO:0000313" key="1">
    <source>
        <dbReference type="EMBL" id="VDN54327.1"/>
    </source>
</evidence>
<organism evidence="2 4">
    <name type="scientific">Dracunculus medinensis</name>
    <name type="common">Guinea worm</name>
    <dbReference type="NCBI Taxonomy" id="318479"/>
    <lineage>
        <taxon>Eukaryota</taxon>
        <taxon>Metazoa</taxon>
        <taxon>Ecdysozoa</taxon>
        <taxon>Nematoda</taxon>
        <taxon>Chromadorea</taxon>
        <taxon>Rhabditida</taxon>
        <taxon>Spirurina</taxon>
        <taxon>Dracunculoidea</taxon>
        <taxon>Dracunculidae</taxon>
        <taxon>Dracunculus</taxon>
    </lineage>
</organism>
<reference evidence="1 3" key="2">
    <citation type="submission" date="2018-11" db="EMBL/GenBank/DDBJ databases">
        <authorList>
            <consortium name="Pathogen Informatics"/>
        </authorList>
    </citation>
    <scope>NUCLEOTIDE SEQUENCE [LARGE SCALE GENOMIC DNA]</scope>
</reference>
<accession>A0A0N4US76</accession>
<evidence type="ECO:0000313" key="2">
    <source>
        <dbReference type="Proteomes" id="UP000038040"/>
    </source>
</evidence>
<evidence type="ECO:0000313" key="4">
    <source>
        <dbReference type="WBParaSite" id="DME_0001090801-mRNA-1"/>
    </source>
</evidence>
<proteinExistence type="predicted"/>
<reference evidence="4" key="1">
    <citation type="submission" date="2017-02" db="UniProtKB">
        <authorList>
            <consortium name="WormBaseParasite"/>
        </authorList>
    </citation>
    <scope>IDENTIFICATION</scope>
</reference>
<dbReference type="Proteomes" id="UP000038040">
    <property type="component" value="Unplaced"/>
</dbReference>
<gene>
    <name evidence="1" type="ORF">DME_LOCUS4300</name>
</gene>
<keyword evidence="3" id="KW-1185">Reference proteome</keyword>
<dbReference type="WBParaSite" id="DME_0001090801-mRNA-1">
    <property type="protein sequence ID" value="DME_0001090801-mRNA-1"/>
    <property type="gene ID" value="DME_0001090801"/>
</dbReference>
<dbReference type="EMBL" id="UYYG01000649">
    <property type="protein sequence ID" value="VDN54327.1"/>
    <property type="molecule type" value="Genomic_DNA"/>
</dbReference>
<sequence>MRLIHSCSRLRPRCRCSRLRPRCRCSHRCPRCCYSHRRPHCCYSRRRPRCCCSRRRPRCCCSRRRRRHLDKADEGDDEPLQLKKNVRSKAKACTILLKIVSPKNINQIVTNLVIGINPTANITVGKFFCLRRFFIARYLNSGFAILAKQLKSYIKHVCM</sequence>
<dbReference type="AlphaFoldDB" id="A0A0N4US76"/>
<dbReference type="Proteomes" id="UP000274756">
    <property type="component" value="Unassembled WGS sequence"/>
</dbReference>
<protein>
    <submittedName>
        <fullName evidence="4">Protamine-2</fullName>
    </submittedName>
</protein>
<name>A0A0N4US76_DRAME</name>